<dbReference type="PANTHER" id="PTHR37171">
    <property type="entry name" value="SERINE/THREONINE-PROTEIN KINASE YRZF-RELATED"/>
    <property type="match status" value="1"/>
</dbReference>
<dbReference type="GeneID" id="5726021"/>
<feature type="compositionally biased region" description="Polar residues" evidence="1">
    <location>
        <begin position="274"/>
        <end position="289"/>
    </location>
</feature>
<reference evidence="2 3" key="1">
    <citation type="journal article" date="2007" name="Science">
        <title>The Chlamydomonas genome reveals the evolution of key animal and plant functions.</title>
        <authorList>
            <person name="Merchant S.S."/>
            <person name="Prochnik S.E."/>
            <person name="Vallon O."/>
            <person name="Harris E.H."/>
            <person name="Karpowicz S.J."/>
            <person name="Witman G.B."/>
            <person name="Terry A."/>
            <person name="Salamov A."/>
            <person name="Fritz-Laylin L.K."/>
            <person name="Marechal-Drouard L."/>
            <person name="Marshall W.F."/>
            <person name="Qu L.H."/>
            <person name="Nelson D.R."/>
            <person name="Sanderfoot A.A."/>
            <person name="Spalding M.H."/>
            <person name="Kapitonov V.V."/>
            <person name="Ren Q."/>
            <person name="Ferris P."/>
            <person name="Lindquist E."/>
            <person name="Shapiro H."/>
            <person name="Lucas S.M."/>
            <person name="Grimwood J."/>
            <person name="Schmutz J."/>
            <person name="Cardol P."/>
            <person name="Cerutti H."/>
            <person name="Chanfreau G."/>
            <person name="Chen C.L."/>
            <person name="Cognat V."/>
            <person name="Croft M.T."/>
            <person name="Dent R."/>
            <person name="Dutcher S."/>
            <person name="Fernandez E."/>
            <person name="Fukuzawa H."/>
            <person name="Gonzalez-Ballester D."/>
            <person name="Gonzalez-Halphen D."/>
            <person name="Hallmann A."/>
            <person name="Hanikenne M."/>
            <person name="Hippler M."/>
            <person name="Inwood W."/>
            <person name="Jabbari K."/>
            <person name="Kalanon M."/>
            <person name="Kuras R."/>
            <person name="Lefebvre P.A."/>
            <person name="Lemaire S.D."/>
            <person name="Lobanov A.V."/>
            <person name="Lohr M."/>
            <person name="Manuell A."/>
            <person name="Meier I."/>
            <person name="Mets L."/>
            <person name="Mittag M."/>
            <person name="Mittelmeier T."/>
            <person name="Moroney J.V."/>
            <person name="Moseley J."/>
            <person name="Napoli C."/>
            <person name="Nedelcu A.M."/>
            <person name="Niyogi K."/>
            <person name="Novoselov S.V."/>
            <person name="Paulsen I.T."/>
            <person name="Pazour G."/>
            <person name="Purton S."/>
            <person name="Ral J.P."/>
            <person name="Riano-Pachon D.M."/>
            <person name="Riekhof W."/>
            <person name="Rymarquis L."/>
            <person name="Schroda M."/>
            <person name="Stern D."/>
            <person name="Umen J."/>
            <person name="Willows R."/>
            <person name="Wilson N."/>
            <person name="Zimmer S.L."/>
            <person name="Allmer J."/>
            <person name="Balk J."/>
            <person name="Bisova K."/>
            <person name="Chen C.J."/>
            <person name="Elias M."/>
            <person name="Gendler K."/>
            <person name="Hauser C."/>
            <person name="Lamb M.R."/>
            <person name="Ledford H."/>
            <person name="Long J.C."/>
            <person name="Minagawa J."/>
            <person name="Page M.D."/>
            <person name="Pan J."/>
            <person name="Pootakham W."/>
            <person name="Roje S."/>
            <person name="Rose A."/>
            <person name="Stahlberg E."/>
            <person name="Terauchi A.M."/>
            <person name="Yang P."/>
            <person name="Ball S."/>
            <person name="Bowler C."/>
            <person name="Dieckmann C.L."/>
            <person name="Gladyshev V.N."/>
            <person name="Green P."/>
            <person name="Jorgensen R."/>
            <person name="Mayfield S."/>
            <person name="Mueller-Roeber B."/>
            <person name="Rajamani S."/>
            <person name="Sayre R.T."/>
            <person name="Brokstein P."/>
            <person name="Dubchak I."/>
            <person name="Goodstein D."/>
            <person name="Hornick L."/>
            <person name="Huang Y.W."/>
            <person name="Jhaveri J."/>
            <person name="Luo Y."/>
            <person name="Martinez D."/>
            <person name="Ngau W.C."/>
            <person name="Otillar B."/>
            <person name="Poliakov A."/>
            <person name="Porter A."/>
            <person name="Szajkowski L."/>
            <person name="Werner G."/>
            <person name="Zhou K."/>
            <person name="Grigoriev I.V."/>
            <person name="Rokhsar D.S."/>
            <person name="Grossman A.R."/>
        </authorList>
    </citation>
    <scope>NUCLEOTIDE SEQUENCE [LARGE SCALE GENOMIC DNA]</scope>
    <source>
        <strain evidence="3">CC-503</strain>
    </source>
</reference>
<feature type="region of interest" description="Disordered" evidence="1">
    <location>
        <begin position="468"/>
        <end position="488"/>
    </location>
</feature>
<feature type="region of interest" description="Disordered" evidence="1">
    <location>
        <begin position="551"/>
        <end position="630"/>
    </location>
</feature>
<dbReference type="STRING" id="3055.A0A2K3CPQ5"/>
<dbReference type="InterPro" id="IPR011009">
    <property type="entry name" value="Kinase-like_dom_sf"/>
</dbReference>
<dbReference type="PANTHER" id="PTHR37171:SF1">
    <property type="entry name" value="SERINE_THREONINE-PROTEIN KINASE YRZF-RELATED"/>
    <property type="match status" value="1"/>
</dbReference>
<evidence type="ECO:0000256" key="1">
    <source>
        <dbReference type="SAM" id="MobiDB-lite"/>
    </source>
</evidence>
<dbReference type="OrthoDB" id="541154at2759"/>
<keyword evidence="3" id="KW-1185">Reference proteome</keyword>
<dbReference type="InParanoid" id="A0A2K3CPQ5"/>
<evidence type="ECO:0000313" key="2">
    <source>
        <dbReference type="EMBL" id="PNW70257.1"/>
    </source>
</evidence>
<dbReference type="AlphaFoldDB" id="A0A2K3CPQ5"/>
<dbReference type="SUPFAM" id="SSF56112">
    <property type="entry name" value="Protein kinase-like (PK-like)"/>
    <property type="match status" value="1"/>
</dbReference>
<feature type="compositionally biased region" description="Gly residues" evidence="1">
    <location>
        <begin position="468"/>
        <end position="479"/>
    </location>
</feature>
<dbReference type="InterPro" id="IPR008266">
    <property type="entry name" value="Tyr_kinase_AS"/>
</dbReference>
<dbReference type="RefSeq" id="XP_042914561.1">
    <property type="nucleotide sequence ID" value="XM_043072102.1"/>
</dbReference>
<organism evidence="2 3">
    <name type="scientific">Chlamydomonas reinhardtii</name>
    <name type="common">Chlamydomonas smithii</name>
    <dbReference type="NCBI Taxonomy" id="3055"/>
    <lineage>
        <taxon>Eukaryota</taxon>
        <taxon>Viridiplantae</taxon>
        <taxon>Chlorophyta</taxon>
        <taxon>core chlorophytes</taxon>
        <taxon>Chlorophyceae</taxon>
        <taxon>CS clade</taxon>
        <taxon>Chlamydomonadales</taxon>
        <taxon>Chlamydomonadaceae</taxon>
        <taxon>Chlamydomonas</taxon>
    </lineage>
</organism>
<dbReference type="InterPro" id="IPR052396">
    <property type="entry name" value="Meiotic_Drive_Suppr_Kinase"/>
</dbReference>
<dbReference type="Proteomes" id="UP000006906">
    <property type="component" value="Chromosome 17"/>
</dbReference>
<dbReference type="Gramene" id="PNW70257">
    <property type="protein sequence ID" value="PNW70257"/>
    <property type="gene ID" value="CHLRE_17g712250v5"/>
</dbReference>
<dbReference type="PaxDb" id="3055-EDO98108"/>
<gene>
    <name evidence="2" type="ORF">CHLRE_17g712250v5</name>
</gene>
<dbReference type="EMBL" id="CM008978">
    <property type="protein sequence ID" value="PNW70257.1"/>
    <property type="molecule type" value="Genomic_DNA"/>
</dbReference>
<name>A0A2K3CPQ5_CHLRE</name>
<accession>A0A2K3CPQ5</accession>
<evidence type="ECO:0008006" key="4">
    <source>
        <dbReference type="Google" id="ProtNLM"/>
    </source>
</evidence>
<feature type="compositionally biased region" description="Pro residues" evidence="1">
    <location>
        <begin position="613"/>
        <end position="624"/>
    </location>
</feature>
<dbReference type="Gene3D" id="1.10.510.10">
    <property type="entry name" value="Transferase(Phosphotransferase) domain 1"/>
    <property type="match status" value="1"/>
</dbReference>
<feature type="compositionally biased region" description="Low complexity" evidence="1">
    <location>
        <begin position="551"/>
        <end position="564"/>
    </location>
</feature>
<dbReference type="KEGG" id="cre:CHLRE_17g712250v5"/>
<feature type="region of interest" description="Disordered" evidence="1">
    <location>
        <begin position="248"/>
        <end position="328"/>
    </location>
</feature>
<sequence length="666" mass="69355">MGVKCAGPSVVALWHTFNEDCGALLRVLRDGGPVNLVVPATSADVGSEDSLRVKLLTQLLVPLQQALSRSDGFFEADCGTHCVTKGIWTNASAGRSGLVLESRINKELLVTIEMKTSAVICVPQSSNLPAMYAAADSDSNIVKCVAQLYSYLDVVPFGVLVTDQQLFCMRREDTVLLCSPSIPLAGYVQRPAERGPGHPSADELQASTDAAVAARQQFEAVGGRSAGSAVTAVAALYCMAKMSQQWWARPPPQQPAGGAGQNNIGDSGADTRPQRSGPQATLASVSSGAVTGAQHPAAAAEPKPVLRLPTDAESECTSSQLFPGRSFDPRVPNGMPPSLGNACLGVVIEGAVGGRAAAVKLVDLWRGPEGKEALQREVRIYQQLQPLQGVHVPHLLGYGVCDEWQYFLATSLEGPTLASEEGWALSEEATCAAAFAALDAVHRCGVLHGDIALRNFVLAAQPAGVGGSAAGGGGGGGGRSQTSATGHQPQLQPRVMLLDFGHSQLLAEAAEEWGEEPASLIQRERRALQDLLDWEPSCLLPVPLPSVGTDVGSGTGAAAASAGAGDDDTGGQAQHPQPGMPKTDTDTAMSGSSAAAGRPGPLAAQRSAGPLSAVPPPPQWPPSRPSTWRQHLRFSRQQVLQVPRPLAWTALNGSRSGSRLSLRSIM</sequence>
<proteinExistence type="predicted"/>
<evidence type="ECO:0000313" key="3">
    <source>
        <dbReference type="Proteomes" id="UP000006906"/>
    </source>
</evidence>
<dbReference type="GO" id="GO:0004672">
    <property type="term" value="F:protein kinase activity"/>
    <property type="evidence" value="ECO:0007669"/>
    <property type="project" value="InterPro"/>
</dbReference>
<dbReference type="ExpressionAtlas" id="A0A2K3CPQ5">
    <property type="expression patterns" value="baseline"/>
</dbReference>
<protein>
    <recommendedName>
        <fullName evidence="4">Protein kinase domain-containing protein</fullName>
    </recommendedName>
</protein>
<dbReference type="PROSITE" id="PS00109">
    <property type="entry name" value="PROTEIN_KINASE_TYR"/>
    <property type="match status" value="1"/>
</dbReference>